<evidence type="ECO:0000313" key="2">
    <source>
        <dbReference type="Proteomes" id="UP000805649"/>
    </source>
</evidence>
<dbReference type="EMBL" id="VUJX02000006">
    <property type="protein sequence ID" value="KAL0934767.1"/>
    <property type="molecule type" value="Genomic_DNA"/>
</dbReference>
<organism evidence="1 2">
    <name type="scientific">Colletotrichum truncatum</name>
    <name type="common">Anthracnose fungus</name>
    <name type="synonym">Colletotrichum capsici</name>
    <dbReference type="NCBI Taxonomy" id="5467"/>
    <lineage>
        <taxon>Eukaryota</taxon>
        <taxon>Fungi</taxon>
        <taxon>Dikarya</taxon>
        <taxon>Ascomycota</taxon>
        <taxon>Pezizomycotina</taxon>
        <taxon>Sordariomycetes</taxon>
        <taxon>Hypocreomycetidae</taxon>
        <taxon>Glomerellales</taxon>
        <taxon>Glomerellaceae</taxon>
        <taxon>Colletotrichum</taxon>
        <taxon>Colletotrichum truncatum species complex</taxon>
    </lineage>
</organism>
<reference evidence="1 2" key="1">
    <citation type="journal article" date="2020" name="Phytopathology">
        <title>Genome Sequence Resources of Colletotrichum truncatum, C. plurivorum, C. musicola, and C. sojae: Four Species Pathogenic to Soybean (Glycine max).</title>
        <authorList>
            <person name="Rogerio F."/>
            <person name="Boufleur T.R."/>
            <person name="Ciampi-Guillardi M."/>
            <person name="Sukno S.A."/>
            <person name="Thon M.R."/>
            <person name="Massola Junior N.S."/>
            <person name="Baroncelli R."/>
        </authorList>
    </citation>
    <scope>NUCLEOTIDE SEQUENCE [LARGE SCALE GENOMIC DNA]</scope>
    <source>
        <strain evidence="1 2">CMES1059</strain>
    </source>
</reference>
<accession>A0ACC3YSB9</accession>
<proteinExistence type="predicted"/>
<keyword evidence="2" id="KW-1185">Reference proteome</keyword>
<sequence>MSSRASAKSPTPGSSSSSRNQPQSLAQEPANTEDFDMPDLKYDSDRDSSFTKESYDKLRHIIQKQEAETKDMQKIVNENRQAMENLNEQLQHAGQAYKKLEEDIKGDANLRKIQELQGEITTLRAAANIVTTPVHGGRQKLKLSAPVTYDGTPGTLKGFLIQTKSAKDYSANFRQLSVQLDLTKETKIFMFYQGLKDEVKDEIIKIDRPDDFLQYAELAIKIDNRLFERRKERGEKRQNPNSGRKYQWQPQHQFNNQRNDNRPRNNWNNPRQSTAYGHHSRPMDLSATQRNDKKNDSWKKDRQYYNCQKIRHLAYECRSPKKERFQPTTCFDDNCHIHSSSKEHAGWYPQKPQERSGYDTTNVPKRTLAAGYRSNSKIERKTIERLDSMNDNEELEQDNQRRLSLLYAGRQAYLQRIQQDSQNPMWQRQLGALDAHIERRQHAQGDPARIRQINQELEEQVESETTKNTPNDSETPRDVARQHAQLEVAFEVASVDDTSSGEDSDEEIQWYHCYQDQRRVHYIKKDEAWKKQQENDEQGTDEQSKN</sequence>
<dbReference type="Proteomes" id="UP000805649">
    <property type="component" value="Unassembled WGS sequence"/>
</dbReference>
<protein>
    <submittedName>
        <fullName evidence="1">Gag protein</fullName>
    </submittedName>
</protein>
<evidence type="ECO:0000313" key="1">
    <source>
        <dbReference type="EMBL" id="KAL0934767.1"/>
    </source>
</evidence>
<gene>
    <name evidence="1" type="ORF">CTRU02_209358</name>
</gene>
<name>A0ACC3YSB9_COLTU</name>
<comment type="caution">
    <text evidence="1">The sequence shown here is derived from an EMBL/GenBank/DDBJ whole genome shotgun (WGS) entry which is preliminary data.</text>
</comment>